<accession>A0A2U1JVQ4</accession>
<reference evidence="2 3" key="1">
    <citation type="submission" date="2018-04" db="EMBL/GenBank/DDBJ databases">
        <title>Camelliibacillus theae gen. nov., sp. nov., isolated from Pu'er tea.</title>
        <authorList>
            <person name="Niu L."/>
        </authorList>
    </citation>
    <scope>NUCLEOTIDE SEQUENCE [LARGE SCALE GENOMIC DNA]</scope>
    <source>
        <strain evidence="2 3">T8</strain>
    </source>
</reference>
<name>A0A2U1JVQ4_9BACI</name>
<evidence type="ECO:0000313" key="2">
    <source>
        <dbReference type="EMBL" id="PWA09222.1"/>
    </source>
</evidence>
<dbReference type="InterPro" id="IPR045079">
    <property type="entry name" value="Oxoprolinase-like"/>
</dbReference>
<organism evidence="2 3">
    <name type="scientific">Pueribacillus theae</name>
    <dbReference type="NCBI Taxonomy" id="2171751"/>
    <lineage>
        <taxon>Bacteria</taxon>
        <taxon>Bacillati</taxon>
        <taxon>Bacillota</taxon>
        <taxon>Bacilli</taxon>
        <taxon>Bacillales</taxon>
        <taxon>Bacillaceae</taxon>
        <taxon>Pueribacillus</taxon>
    </lineage>
</organism>
<dbReference type="OrthoDB" id="102473at2"/>
<protein>
    <submittedName>
        <fullName evidence="2">Hydantoinase</fullName>
    </submittedName>
</protein>
<evidence type="ECO:0000313" key="3">
    <source>
        <dbReference type="Proteomes" id="UP000245998"/>
    </source>
</evidence>
<dbReference type="RefSeq" id="WP_116555454.1">
    <property type="nucleotide sequence ID" value="NZ_QCZG01000031.1"/>
</dbReference>
<dbReference type="Proteomes" id="UP000245998">
    <property type="component" value="Unassembled WGS sequence"/>
</dbReference>
<dbReference type="AlphaFoldDB" id="A0A2U1JVQ4"/>
<evidence type="ECO:0000259" key="1">
    <source>
        <dbReference type="Pfam" id="PF02538"/>
    </source>
</evidence>
<dbReference type="InterPro" id="IPR003692">
    <property type="entry name" value="Hydantoinase_B"/>
</dbReference>
<comment type="caution">
    <text evidence="2">The sequence shown here is derived from an EMBL/GenBank/DDBJ whole genome shotgun (WGS) entry which is preliminary data.</text>
</comment>
<dbReference type="EMBL" id="QCZG01000031">
    <property type="protein sequence ID" value="PWA09222.1"/>
    <property type="molecule type" value="Genomic_DNA"/>
</dbReference>
<dbReference type="GO" id="GO:0006749">
    <property type="term" value="P:glutathione metabolic process"/>
    <property type="evidence" value="ECO:0007669"/>
    <property type="project" value="TreeGrafter"/>
</dbReference>
<gene>
    <name evidence="2" type="ORF">DCC39_13650</name>
</gene>
<keyword evidence="3" id="KW-1185">Reference proteome</keyword>
<dbReference type="Pfam" id="PF02538">
    <property type="entry name" value="Hydantoinase_B"/>
    <property type="match status" value="1"/>
</dbReference>
<sequence length="708" mass="77684">MKNFDPVTLEVLRMRLNNIVEEMGIAMIRSSGSPVITEAGDFNTAIFDKEGRVLAYSDYVQFHIGSGSIAIQNLLKAITLTDVNPGDAFISNDPHTSGSTHPPDVTLLSPIFYDGEIIAWAQSQAHLMDVGGMTPGGFAPQAVDCFSEAIRMPPGTKIYENGRPIEFVKNMILNNLRLPVLFWNDVRSLVAANNTGIKRLTATINEVGNQKFWDYTQKSIELAEEVVRKRIESIQEDVYEAEEWTENNGHVDELYRIHCRMEVKGDEITLDFSQSSKQTDGFVNCSFGATLGSVASAIMPVLAWDIPFNYGVMMPFTIHAEEGTIVNPVVPAPVSNGHLTTGGKVTRVMIKVLNQACAKSSDEVLNRRTQGQWSDSWTGGITAGSSDKGDYFVLFNMDGGGMGAGAQYNGDGLDSSGMMTQVNNVLPDVESNEMMYPVLYLWKKLDPKSAGPGYFRGGLGLDFAWTLWGCEEAVQTVFSPTSQVPAEGYGGGYPGGSSQHIIKRETNVNELFKSGQVPDANSLISQEDELLAINDNSYVKVGDVFVQNNAGGGGFGDPLLRPLYKVEYDVLSGYVTPEIARFAYGIVFVEKTLEIDKDKSEANRRNLRAERINVPVSEVKEVRLDSRDSEQSIGTLKRSDGTYECKYCCTHLGSYEFECAEKVTSNIADKLGQFGVRVRRRETKPSISLIEQFCPGCGTAVRATIKVG</sequence>
<dbReference type="GO" id="GO:0005829">
    <property type="term" value="C:cytosol"/>
    <property type="evidence" value="ECO:0007669"/>
    <property type="project" value="TreeGrafter"/>
</dbReference>
<dbReference type="GO" id="GO:0017168">
    <property type="term" value="F:5-oxoprolinase (ATP-hydrolyzing) activity"/>
    <property type="evidence" value="ECO:0007669"/>
    <property type="project" value="TreeGrafter"/>
</dbReference>
<feature type="domain" description="Hydantoinase B/oxoprolinase" evidence="1">
    <location>
        <begin position="5"/>
        <end position="558"/>
    </location>
</feature>
<dbReference type="PANTHER" id="PTHR11365">
    <property type="entry name" value="5-OXOPROLINASE RELATED"/>
    <property type="match status" value="1"/>
</dbReference>
<proteinExistence type="predicted"/>
<dbReference type="PANTHER" id="PTHR11365:SF23">
    <property type="entry name" value="HYPOTHETICAL 5-OXOPROLINASE (EUROFUNG)-RELATED"/>
    <property type="match status" value="1"/>
</dbReference>